<dbReference type="EC" id="2.7.7.19" evidence="2"/>
<feature type="region of interest" description="Disordered" evidence="5">
    <location>
        <begin position="207"/>
        <end position="294"/>
    </location>
</feature>
<dbReference type="GO" id="GO:0010605">
    <property type="term" value="P:negative regulation of macromolecule metabolic process"/>
    <property type="evidence" value="ECO:0007669"/>
    <property type="project" value="UniProtKB-ARBA"/>
</dbReference>
<dbReference type="Gene3D" id="1.10.1410.10">
    <property type="match status" value="1"/>
</dbReference>
<comment type="similarity">
    <text evidence="1">Belongs to the DNA polymerase type-B-like family.</text>
</comment>
<dbReference type="InterPro" id="IPR043519">
    <property type="entry name" value="NT_sf"/>
</dbReference>
<dbReference type="GO" id="GO:0046872">
    <property type="term" value="F:metal ion binding"/>
    <property type="evidence" value="ECO:0007669"/>
    <property type="project" value="UniProtKB-KW"/>
</dbReference>
<dbReference type="SUPFAM" id="SSF81631">
    <property type="entry name" value="PAP/OAS1 substrate-binding domain"/>
    <property type="match status" value="1"/>
</dbReference>
<accession>A0A6A6Q5E7</accession>
<sequence>MADRYEPNYRSSRPSYEPRDHRDAYFDYPAQYDRYGGQRRSPPPPPPPYGGGRPDSSYDRYDSGYTFHGAASRDSFRPERPQDTFSFRAPGAPRFPSPDRYHPPPKHDNRRAPGQRGPRGRNDGARGRGGDRGRGGFRSRKPHTRDILNKVHGGSTPEQLHGMNTEGHVSFMELNSGDEENGEVDVVDLTQDSDDGGESRAKRIKMAASEAEPTVPKWSNPDPYTSLPPPDAAGGPKKDIVKVIRKAKVDAASKHDSGNAVKSNIDFISFDDDDEGSEDGEVSLVTDARQPLPPRYAPSAPASMRELPNHNQASLQIANGTSNLHPQTSTSAGHRPRTRSMDDPVGPPPPPPYGLIMPTDEEIAANLVEQSKGKKRKRGEQQSVGVGSVLPEWVADGINAAPWYITDHSTTSNAITRLHLEICDFFDFVRPHGYEEAVRRDLIVRVQQSIRHMHGDGGKDVEVRCFGSFAAGLYLPTADMDLVAVSPGYMNRGIKSYCQSGGKMHKLSRYLSNVGIAAPGTSTPITRAKVPIIKYVDQRTGIKVDISFENNTGLIANDTFQYWKAQYPAMPVLVVLIKQLVAMRGLNEVFTGGIGGFSIICLVVSMLELLPEASPPNPDCRYGHLLLTFLDFYGNKFNTFSTGIDMTNPIRYFDKMYDPMPKQNASGLTIADPNKPTNDISGGSRLIGDVFAVFRSAHAALAQHVAQIEAGQVFQGSMLECILGGNYSSFMHQRNKLSLLHRGHPVSPPPPSAMLLQPAAKDKAKAKKPAANAPQKAAQAPKVQTQPQQGPAPNVPGKPDQSLVHSKQPGAKHAKTRTKYVDLPPRPSWL</sequence>
<dbReference type="GO" id="GO:0031123">
    <property type="term" value="P:RNA 3'-end processing"/>
    <property type="evidence" value="ECO:0007669"/>
    <property type="project" value="TreeGrafter"/>
</dbReference>
<gene>
    <name evidence="8" type="ORF">BDY17DRAFT_289279</name>
</gene>
<dbReference type="RefSeq" id="XP_033594179.1">
    <property type="nucleotide sequence ID" value="XM_033732334.1"/>
</dbReference>
<dbReference type="PANTHER" id="PTHR23092">
    <property type="entry name" value="POLY(A) RNA POLYMERASE"/>
    <property type="match status" value="1"/>
</dbReference>
<keyword evidence="4" id="KW-0460">Magnesium</keyword>
<dbReference type="InterPro" id="IPR054708">
    <property type="entry name" value="MTPAP-like_central"/>
</dbReference>
<feature type="compositionally biased region" description="Low complexity" evidence="5">
    <location>
        <begin position="769"/>
        <end position="789"/>
    </location>
</feature>
<evidence type="ECO:0000256" key="3">
    <source>
        <dbReference type="ARBA" id="ARBA00022723"/>
    </source>
</evidence>
<feature type="compositionally biased region" description="Polar residues" evidence="5">
    <location>
        <begin position="321"/>
        <end position="332"/>
    </location>
</feature>
<evidence type="ECO:0000259" key="6">
    <source>
        <dbReference type="Pfam" id="PF03828"/>
    </source>
</evidence>
<dbReference type="GO" id="GO:0005730">
    <property type="term" value="C:nucleolus"/>
    <property type="evidence" value="ECO:0007669"/>
    <property type="project" value="TreeGrafter"/>
</dbReference>
<dbReference type="Proteomes" id="UP000799767">
    <property type="component" value="Unassembled WGS sequence"/>
</dbReference>
<keyword evidence="3" id="KW-0479">Metal-binding</keyword>
<dbReference type="GO" id="GO:0003729">
    <property type="term" value="F:mRNA binding"/>
    <property type="evidence" value="ECO:0007669"/>
    <property type="project" value="TreeGrafter"/>
</dbReference>
<dbReference type="Pfam" id="PF22600">
    <property type="entry name" value="MTPAP-like_central"/>
    <property type="match status" value="1"/>
</dbReference>
<dbReference type="Pfam" id="PF03828">
    <property type="entry name" value="PAP_assoc"/>
    <property type="match status" value="1"/>
</dbReference>
<organism evidence="8 9">
    <name type="scientific">Neohortaea acidophila</name>
    <dbReference type="NCBI Taxonomy" id="245834"/>
    <lineage>
        <taxon>Eukaryota</taxon>
        <taxon>Fungi</taxon>
        <taxon>Dikarya</taxon>
        <taxon>Ascomycota</taxon>
        <taxon>Pezizomycotina</taxon>
        <taxon>Dothideomycetes</taxon>
        <taxon>Dothideomycetidae</taxon>
        <taxon>Mycosphaerellales</taxon>
        <taxon>Teratosphaeriaceae</taxon>
        <taxon>Neohortaea</taxon>
    </lineage>
</organism>
<evidence type="ECO:0000256" key="2">
    <source>
        <dbReference type="ARBA" id="ARBA00012388"/>
    </source>
</evidence>
<feature type="compositionally biased region" description="Basic and acidic residues" evidence="5">
    <location>
        <begin position="97"/>
        <end position="111"/>
    </location>
</feature>
<feature type="region of interest" description="Disordered" evidence="5">
    <location>
        <begin position="741"/>
        <end position="830"/>
    </location>
</feature>
<proteinExistence type="inferred from homology"/>
<feature type="domain" description="Poly(A) RNA polymerase mitochondrial-like central palm" evidence="7">
    <location>
        <begin position="419"/>
        <end position="563"/>
    </location>
</feature>
<evidence type="ECO:0000256" key="1">
    <source>
        <dbReference type="ARBA" id="ARBA00008593"/>
    </source>
</evidence>
<dbReference type="EMBL" id="MU001631">
    <property type="protein sequence ID" value="KAF2487610.1"/>
    <property type="molecule type" value="Genomic_DNA"/>
</dbReference>
<feature type="domain" description="PAP-associated" evidence="6">
    <location>
        <begin position="622"/>
        <end position="678"/>
    </location>
</feature>
<feature type="compositionally biased region" description="Acidic residues" evidence="5">
    <location>
        <begin position="269"/>
        <end position="281"/>
    </location>
</feature>
<evidence type="ECO:0000256" key="5">
    <source>
        <dbReference type="SAM" id="MobiDB-lite"/>
    </source>
</evidence>
<evidence type="ECO:0000259" key="7">
    <source>
        <dbReference type="Pfam" id="PF22600"/>
    </source>
</evidence>
<dbReference type="Gene3D" id="3.30.460.10">
    <property type="entry name" value="Beta Polymerase, domain 2"/>
    <property type="match status" value="1"/>
</dbReference>
<evidence type="ECO:0000313" key="8">
    <source>
        <dbReference type="EMBL" id="KAF2487610.1"/>
    </source>
</evidence>
<reference evidence="8" key="1">
    <citation type="journal article" date="2020" name="Stud. Mycol.">
        <title>101 Dothideomycetes genomes: a test case for predicting lifestyles and emergence of pathogens.</title>
        <authorList>
            <person name="Haridas S."/>
            <person name="Albert R."/>
            <person name="Binder M."/>
            <person name="Bloem J."/>
            <person name="Labutti K."/>
            <person name="Salamov A."/>
            <person name="Andreopoulos B."/>
            <person name="Baker S."/>
            <person name="Barry K."/>
            <person name="Bills G."/>
            <person name="Bluhm B."/>
            <person name="Cannon C."/>
            <person name="Castanera R."/>
            <person name="Culley D."/>
            <person name="Daum C."/>
            <person name="Ezra D."/>
            <person name="Gonzalez J."/>
            <person name="Henrissat B."/>
            <person name="Kuo A."/>
            <person name="Liang C."/>
            <person name="Lipzen A."/>
            <person name="Lutzoni F."/>
            <person name="Magnuson J."/>
            <person name="Mondo S."/>
            <person name="Nolan M."/>
            <person name="Ohm R."/>
            <person name="Pangilinan J."/>
            <person name="Park H.-J."/>
            <person name="Ramirez L."/>
            <person name="Alfaro M."/>
            <person name="Sun H."/>
            <person name="Tritt A."/>
            <person name="Yoshinaga Y."/>
            <person name="Zwiers L.-H."/>
            <person name="Turgeon B."/>
            <person name="Goodwin S."/>
            <person name="Spatafora J."/>
            <person name="Crous P."/>
            <person name="Grigoriev I."/>
        </authorList>
    </citation>
    <scope>NUCLEOTIDE SEQUENCE</scope>
    <source>
        <strain evidence="8">CBS 113389</strain>
    </source>
</reference>
<dbReference type="GO" id="GO:1990817">
    <property type="term" value="F:poly(A) RNA polymerase activity"/>
    <property type="evidence" value="ECO:0007669"/>
    <property type="project" value="UniProtKB-EC"/>
</dbReference>
<dbReference type="InterPro" id="IPR002058">
    <property type="entry name" value="PAP_assoc"/>
</dbReference>
<dbReference type="PANTHER" id="PTHR23092:SF15">
    <property type="entry name" value="INACTIVE NON-CANONICAL POLY(A) RNA POLYMERASE PROTEIN TRF4-2-RELATED"/>
    <property type="match status" value="1"/>
</dbReference>
<feature type="compositionally biased region" description="Basic and acidic residues" evidence="5">
    <location>
        <begin position="120"/>
        <end position="134"/>
    </location>
</feature>
<name>A0A6A6Q5E7_9PEZI</name>
<feature type="region of interest" description="Disordered" evidence="5">
    <location>
        <begin position="1"/>
        <end position="163"/>
    </location>
</feature>
<dbReference type="CDD" id="cd05402">
    <property type="entry name" value="NT_PAP_TUTase"/>
    <property type="match status" value="1"/>
</dbReference>
<dbReference type="GeneID" id="54473336"/>
<dbReference type="GO" id="GO:0043634">
    <property type="term" value="P:polyadenylation-dependent ncRNA catabolic process"/>
    <property type="evidence" value="ECO:0007669"/>
    <property type="project" value="TreeGrafter"/>
</dbReference>
<keyword evidence="9" id="KW-1185">Reference proteome</keyword>
<feature type="compositionally biased region" description="Basic and acidic residues" evidence="5">
    <location>
        <begin position="236"/>
        <end position="257"/>
    </location>
</feature>
<evidence type="ECO:0000256" key="4">
    <source>
        <dbReference type="ARBA" id="ARBA00022842"/>
    </source>
</evidence>
<dbReference type="AlphaFoldDB" id="A0A6A6Q5E7"/>
<protein>
    <recommendedName>
        <fullName evidence="2">polynucleotide adenylyltransferase</fullName>
        <ecNumber evidence="2">2.7.7.19</ecNumber>
    </recommendedName>
</protein>
<dbReference type="SUPFAM" id="SSF81301">
    <property type="entry name" value="Nucleotidyltransferase"/>
    <property type="match status" value="1"/>
</dbReference>
<dbReference type="OrthoDB" id="273917at2759"/>
<dbReference type="GO" id="GO:0031499">
    <property type="term" value="C:TRAMP complex"/>
    <property type="evidence" value="ECO:0007669"/>
    <property type="project" value="TreeGrafter"/>
</dbReference>
<feature type="compositionally biased region" description="Basic and acidic residues" evidence="5">
    <location>
        <begin position="16"/>
        <end position="25"/>
    </location>
</feature>
<feature type="region of interest" description="Disordered" evidence="5">
    <location>
        <begin position="321"/>
        <end position="350"/>
    </location>
</feature>
<evidence type="ECO:0000313" key="9">
    <source>
        <dbReference type="Proteomes" id="UP000799767"/>
    </source>
</evidence>
<dbReference type="InterPro" id="IPR045862">
    <property type="entry name" value="Trf4-like"/>
</dbReference>